<dbReference type="Pfam" id="PF07729">
    <property type="entry name" value="FCD"/>
    <property type="match status" value="1"/>
</dbReference>
<feature type="domain" description="GntR C-terminal" evidence="4">
    <location>
        <begin position="78"/>
        <end position="155"/>
    </location>
</feature>
<dbReference type="InterPro" id="IPR011711">
    <property type="entry name" value="GntR_C"/>
</dbReference>
<evidence type="ECO:0000313" key="5">
    <source>
        <dbReference type="EMBL" id="KJF70022.1"/>
    </source>
</evidence>
<keyword evidence="1" id="KW-0805">Transcription regulation</keyword>
<dbReference type="Gene3D" id="1.20.120.530">
    <property type="entry name" value="GntR ligand-binding domain-like"/>
    <property type="match status" value="1"/>
</dbReference>
<evidence type="ECO:0000256" key="1">
    <source>
        <dbReference type="ARBA" id="ARBA00023015"/>
    </source>
</evidence>
<dbReference type="Proteomes" id="UP000032564">
    <property type="component" value="Unassembled WGS sequence"/>
</dbReference>
<dbReference type="SUPFAM" id="SSF48008">
    <property type="entry name" value="GntR ligand-binding domain-like"/>
    <property type="match status" value="1"/>
</dbReference>
<keyword evidence="2" id="KW-0238">DNA-binding</keyword>
<evidence type="ECO:0000256" key="3">
    <source>
        <dbReference type="ARBA" id="ARBA00023163"/>
    </source>
</evidence>
<name>A0ABR5CYY7_9HYPH</name>
<evidence type="ECO:0000313" key="6">
    <source>
        <dbReference type="Proteomes" id="UP000032564"/>
    </source>
</evidence>
<evidence type="ECO:0000259" key="4">
    <source>
        <dbReference type="Pfam" id="PF07729"/>
    </source>
</evidence>
<accession>A0ABR5CYY7</accession>
<proteinExistence type="predicted"/>
<comment type="caution">
    <text evidence="5">The sequence shown here is derived from an EMBL/GenBank/DDBJ whole genome shotgun (WGS) entry which is preliminary data.</text>
</comment>
<sequence length="181" mass="20351">MVRLHAERLVRVEPTRGFYARHLHLEEMQELYDLTHTLLLRCLVGGTRPFVADQVLRPAALGFQSTARATRVLQAKSDDTAAFIESLLRAIARMSGSGVMIEIIGNICDRTHFVRTFEVRESTREYSLSQQFLALLDCLDRGDGNGAAAIISRCFHRQKESLPHAVGKAIASIFMHDSNER</sequence>
<keyword evidence="3" id="KW-0804">Transcription</keyword>
<reference evidence="5 6" key="1">
    <citation type="submission" date="2014-12" db="EMBL/GenBank/DDBJ databases">
        <authorList>
            <person name="Kuzmanovic N."/>
            <person name="Pulawska J."/>
            <person name="Obradovic A."/>
        </authorList>
    </citation>
    <scope>NUCLEOTIDE SEQUENCE [LARGE SCALE GENOMIC DNA]</scope>
    <source>
        <strain evidence="5 6">KFB 330</strain>
    </source>
</reference>
<evidence type="ECO:0000256" key="2">
    <source>
        <dbReference type="ARBA" id="ARBA00023125"/>
    </source>
</evidence>
<protein>
    <recommendedName>
        <fullName evidence="4">GntR C-terminal domain-containing protein</fullName>
    </recommendedName>
</protein>
<dbReference type="InterPro" id="IPR008920">
    <property type="entry name" value="TF_FadR/GntR_C"/>
</dbReference>
<gene>
    <name evidence="5" type="ORF">RP75_28720</name>
</gene>
<keyword evidence="6" id="KW-1185">Reference proteome</keyword>
<organism evidence="5 6">
    <name type="scientific">Agrobacterium arsenijevicii</name>
    <dbReference type="NCBI Taxonomy" id="1585697"/>
    <lineage>
        <taxon>Bacteria</taxon>
        <taxon>Pseudomonadati</taxon>
        <taxon>Pseudomonadota</taxon>
        <taxon>Alphaproteobacteria</taxon>
        <taxon>Hyphomicrobiales</taxon>
        <taxon>Rhizobiaceae</taxon>
        <taxon>Rhizobium/Agrobacterium group</taxon>
        <taxon>Agrobacterium</taxon>
    </lineage>
</organism>
<dbReference type="EMBL" id="JWIT01000053">
    <property type="protein sequence ID" value="KJF70022.1"/>
    <property type="molecule type" value="Genomic_DNA"/>
</dbReference>